<proteinExistence type="predicted"/>
<protein>
    <submittedName>
        <fullName evidence="1">Head protein</fullName>
    </submittedName>
</protein>
<accession>A0ABR9PSD6</accession>
<evidence type="ECO:0000313" key="1">
    <source>
        <dbReference type="EMBL" id="MBE4750848.1"/>
    </source>
</evidence>
<reference evidence="1 2" key="1">
    <citation type="submission" date="2020-02" db="EMBL/GenBank/DDBJ databases">
        <authorList>
            <person name="Babadi Z.K."/>
            <person name="Risdian C."/>
            <person name="Ebrahimipour G.H."/>
            <person name="Wink J."/>
        </authorList>
    </citation>
    <scope>NUCLEOTIDE SEQUENCE [LARGE SCALE GENOMIC DNA]</scope>
    <source>
        <strain evidence="1 2">ZKHCc1 1396</strain>
    </source>
</reference>
<organism evidence="1 2">
    <name type="scientific">Corallococcus soli</name>
    <dbReference type="NCBI Taxonomy" id="2710757"/>
    <lineage>
        <taxon>Bacteria</taxon>
        <taxon>Pseudomonadati</taxon>
        <taxon>Myxococcota</taxon>
        <taxon>Myxococcia</taxon>
        <taxon>Myxococcales</taxon>
        <taxon>Cystobacterineae</taxon>
        <taxon>Myxococcaceae</taxon>
        <taxon>Corallococcus</taxon>
    </lineage>
</organism>
<gene>
    <name evidence="1" type="ORF">G4177_22010</name>
</gene>
<sequence length="202" mass="22058">MTRLLDQIEVLGQILLDKVPATPGSEEAIRTAATAIQFIQDTGQSYDFEDYVQSIEAHAPPLAMGRFATREEAEAGMNAWRRPPAVAFVLIADVYHSAMYIPSLGKVRLVPLPVILEHYLADMANDGPKPSGLSFDSKAEAEAWLHQQPTPPQQVVVLIAGAPFLAAYHHRIDYRVLYPLPPPTPPASDVLETPRNDGPDAG</sequence>
<name>A0ABR9PSD6_9BACT</name>
<dbReference type="EMBL" id="JAAIYO010000006">
    <property type="protein sequence ID" value="MBE4750848.1"/>
    <property type="molecule type" value="Genomic_DNA"/>
</dbReference>
<comment type="caution">
    <text evidence="1">The sequence shown here is derived from an EMBL/GenBank/DDBJ whole genome shotgun (WGS) entry which is preliminary data.</text>
</comment>
<keyword evidence="2" id="KW-1185">Reference proteome</keyword>
<dbReference type="RefSeq" id="WP_193428034.1">
    <property type="nucleotide sequence ID" value="NZ_CBCSIP010000068.1"/>
</dbReference>
<dbReference type="Proteomes" id="UP001516472">
    <property type="component" value="Unassembled WGS sequence"/>
</dbReference>
<evidence type="ECO:0000313" key="2">
    <source>
        <dbReference type="Proteomes" id="UP001516472"/>
    </source>
</evidence>